<proteinExistence type="predicted"/>
<gene>
    <name evidence="2" type="ORF">O7A60_31445</name>
</gene>
<dbReference type="EMBL" id="JAPYKS010000059">
    <property type="protein sequence ID" value="MEI9413214.1"/>
    <property type="molecule type" value="Genomic_DNA"/>
</dbReference>
<accession>A0ABU8L7J5</accession>
<evidence type="ECO:0000313" key="2">
    <source>
        <dbReference type="EMBL" id="MEI9413214.1"/>
    </source>
</evidence>
<reference evidence="2 3" key="1">
    <citation type="submission" date="2022-12" db="EMBL/GenBank/DDBJ databases">
        <authorList>
            <person name="Muema E."/>
        </authorList>
    </citation>
    <scope>NUCLEOTIDE SEQUENCE [LARGE SCALE GENOMIC DNA]</scope>
    <source>
        <strain evidence="3">1326</strain>
    </source>
</reference>
<keyword evidence="1" id="KW-0732">Signal</keyword>
<evidence type="ECO:0000313" key="3">
    <source>
        <dbReference type="Proteomes" id="UP001387293"/>
    </source>
</evidence>
<dbReference type="RefSeq" id="WP_337109529.1">
    <property type="nucleotide sequence ID" value="NZ_JAPYKS010000059.1"/>
</dbReference>
<keyword evidence="3" id="KW-1185">Reference proteome</keyword>
<dbReference type="Proteomes" id="UP001387293">
    <property type="component" value="Unassembled WGS sequence"/>
</dbReference>
<comment type="caution">
    <text evidence="2">The sequence shown here is derived from an EMBL/GenBank/DDBJ whole genome shotgun (WGS) entry which is preliminary data.</text>
</comment>
<evidence type="ECO:0000256" key="1">
    <source>
        <dbReference type="SAM" id="SignalP"/>
    </source>
</evidence>
<protein>
    <submittedName>
        <fullName evidence="2">Uncharacterized protein</fullName>
    </submittedName>
</protein>
<sequence>MQIITGRFSRRAMLIGAIASLPALAGATAAPTIRAVTMLDKPRRRSTEEWWASIEARMAELPPEVAERLRAQFNQVVERLWRLHQSGADDAEIKGCIASWRKDNLRREGAIGAAILRMREAGADHDTIMAYIRSDEAWA</sequence>
<feature type="chain" id="PRO_5046041641" evidence="1">
    <location>
        <begin position="26"/>
        <end position="139"/>
    </location>
</feature>
<organism evidence="2 3">
    <name type="scientific">Mesorhizobium salmacidum</name>
    <dbReference type="NCBI Taxonomy" id="3015171"/>
    <lineage>
        <taxon>Bacteria</taxon>
        <taxon>Pseudomonadati</taxon>
        <taxon>Pseudomonadota</taxon>
        <taxon>Alphaproteobacteria</taxon>
        <taxon>Hyphomicrobiales</taxon>
        <taxon>Phyllobacteriaceae</taxon>
        <taxon>Mesorhizobium</taxon>
    </lineage>
</organism>
<name>A0ABU8L7J5_9HYPH</name>
<feature type="signal peptide" evidence="1">
    <location>
        <begin position="1"/>
        <end position="25"/>
    </location>
</feature>